<comment type="caution">
    <text evidence="1">The sequence shown here is derived from an EMBL/GenBank/DDBJ whole genome shotgun (WGS) entry which is preliminary data.</text>
</comment>
<accession>A0A812QC56</accession>
<gene>
    <name evidence="1" type="ORF">SNAT2548_LOCUS20667</name>
</gene>
<dbReference type="OrthoDB" id="416219at2759"/>
<reference evidence="1" key="1">
    <citation type="submission" date="2021-02" db="EMBL/GenBank/DDBJ databases">
        <authorList>
            <person name="Dougan E. K."/>
            <person name="Rhodes N."/>
            <person name="Thang M."/>
            <person name="Chan C."/>
        </authorList>
    </citation>
    <scope>NUCLEOTIDE SEQUENCE</scope>
</reference>
<name>A0A812QC56_9DINO</name>
<dbReference type="EMBL" id="CAJNDS010002217">
    <property type="protein sequence ID" value="CAE7378469.1"/>
    <property type="molecule type" value="Genomic_DNA"/>
</dbReference>
<dbReference type="AlphaFoldDB" id="A0A812QC56"/>
<keyword evidence="2" id="KW-1185">Reference proteome</keyword>
<organism evidence="1 2">
    <name type="scientific">Symbiodinium natans</name>
    <dbReference type="NCBI Taxonomy" id="878477"/>
    <lineage>
        <taxon>Eukaryota</taxon>
        <taxon>Sar</taxon>
        <taxon>Alveolata</taxon>
        <taxon>Dinophyceae</taxon>
        <taxon>Suessiales</taxon>
        <taxon>Symbiodiniaceae</taxon>
        <taxon>Symbiodinium</taxon>
    </lineage>
</organism>
<evidence type="ECO:0000313" key="1">
    <source>
        <dbReference type="EMBL" id="CAE7378469.1"/>
    </source>
</evidence>
<protein>
    <submittedName>
        <fullName evidence="1">Uncharacterized protein</fullName>
    </submittedName>
</protein>
<evidence type="ECO:0000313" key="2">
    <source>
        <dbReference type="Proteomes" id="UP000604046"/>
    </source>
</evidence>
<sequence length="80" mass="9407">MLQQINAAHDQMRVFYALGRQRLQEQGRLNEDHAAKFARIDERLFSLQRDPLQLEYLPKLDRCFPNAVLHVVLMPQLAGY</sequence>
<dbReference type="Proteomes" id="UP000604046">
    <property type="component" value="Unassembled WGS sequence"/>
</dbReference>
<proteinExistence type="predicted"/>